<dbReference type="PRINTS" id="PR00020">
    <property type="entry name" value="MAMDOMAIN"/>
</dbReference>
<dbReference type="PANTHER" id="PTHR23282">
    <property type="entry name" value="APICAL ENDOSOMAL GLYCOPROTEIN PRECURSOR"/>
    <property type="match status" value="1"/>
</dbReference>
<dbReference type="FunFam" id="2.60.120.200:FF:000182">
    <property type="entry name" value="MAM and LDL-receptor class A domain-containing protein 1"/>
    <property type="match status" value="5"/>
</dbReference>
<dbReference type="InterPro" id="IPR013320">
    <property type="entry name" value="ConA-like_dom_sf"/>
</dbReference>
<dbReference type="CDD" id="cd06263">
    <property type="entry name" value="MAM"/>
    <property type="match status" value="5"/>
</dbReference>
<dbReference type="InterPro" id="IPR051560">
    <property type="entry name" value="MAM_domain-containing"/>
</dbReference>
<evidence type="ECO:0000313" key="7">
    <source>
        <dbReference type="RefSeq" id="XP_013397768.1"/>
    </source>
</evidence>
<gene>
    <name evidence="7" type="primary">LOC106164419</name>
</gene>
<dbReference type="PANTHER" id="PTHR23282:SF148">
    <property type="entry name" value="MAM DOMAIN-CONTAINING PROTEIN"/>
    <property type="match status" value="1"/>
</dbReference>
<feature type="signal peptide" evidence="4">
    <location>
        <begin position="1"/>
        <end position="17"/>
    </location>
</feature>
<feature type="chain" id="PRO_5010288195" evidence="4">
    <location>
        <begin position="18"/>
        <end position="943"/>
    </location>
</feature>
<dbReference type="OrthoDB" id="412155at2759"/>
<proteinExistence type="predicted"/>
<feature type="domain" description="MAM" evidence="5">
    <location>
        <begin position="894"/>
        <end position="943"/>
    </location>
</feature>
<feature type="compositionally biased region" description="Polar residues" evidence="3">
    <location>
        <begin position="754"/>
        <end position="771"/>
    </location>
</feature>
<keyword evidence="1" id="KW-0677">Repeat</keyword>
<dbReference type="Pfam" id="PF00629">
    <property type="entry name" value="MAM"/>
    <property type="match status" value="5"/>
</dbReference>
<organism evidence="6 7">
    <name type="scientific">Lingula anatina</name>
    <name type="common">Brachiopod</name>
    <name type="synonym">Lingula unguis</name>
    <dbReference type="NCBI Taxonomy" id="7574"/>
    <lineage>
        <taxon>Eukaryota</taxon>
        <taxon>Metazoa</taxon>
        <taxon>Spiralia</taxon>
        <taxon>Lophotrochozoa</taxon>
        <taxon>Brachiopoda</taxon>
        <taxon>Linguliformea</taxon>
        <taxon>Lingulata</taxon>
        <taxon>Lingulida</taxon>
        <taxon>Linguloidea</taxon>
        <taxon>Lingulidae</taxon>
        <taxon>Lingula</taxon>
    </lineage>
</organism>
<dbReference type="InParanoid" id="A0A1S3II16"/>
<feature type="domain" description="MAM" evidence="5">
    <location>
        <begin position="363"/>
        <end position="524"/>
    </location>
</feature>
<evidence type="ECO:0000259" key="5">
    <source>
        <dbReference type="PROSITE" id="PS50060"/>
    </source>
</evidence>
<keyword evidence="6" id="KW-1185">Reference proteome</keyword>
<dbReference type="PROSITE" id="PS50060">
    <property type="entry name" value="MAM_2"/>
    <property type="match status" value="6"/>
</dbReference>
<keyword evidence="2" id="KW-1015">Disulfide bond</keyword>
<keyword evidence="4" id="KW-0732">Signal</keyword>
<dbReference type="GO" id="GO:0016020">
    <property type="term" value="C:membrane"/>
    <property type="evidence" value="ECO:0007669"/>
    <property type="project" value="InterPro"/>
</dbReference>
<dbReference type="PROSITE" id="PS00740">
    <property type="entry name" value="MAM_1"/>
    <property type="match status" value="1"/>
</dbReference>
<dbReference type="InterPro" id="IPR000998">
    <property type="entry name" value="MAM_dom"/>
</dbReference>
<feature type="region of interest" description="Disordered" evidence="3">
    <location>
        <begin position="917"/>
        <end position="943"/>
    </location>
</feature>
<feature type="domain" description="MAM" evidence="5">
    <location>
        <begin position="201"/>
        <end position="361"/>
    </location>
</feature>
<feature type="region of interest" description="Disordered" evidence="3">
    <location>
        <begin position="529"/>
        <end position="556"/>
    </location>
</feature>
<feature type="domain" description="MAM" evidence="5">
    <location>
        <begin position="727"/>
        <end position="892"/>
    </location>
</feature>
<evidence type="ECO:0000256" key="1">
    <source>
        <dbReference type="ARBA" id="ARBA00022737"/>
    </source>
</evidence>
<accession>A0A1S3II16</accession>
<evidence type="ECO:0000256" key="3">
    <source>
        <dbReference type="SAM" id="MobiDB-lite"/>
    </source>
</evidence>
<dbReference type="STRING" id="7574.A0A1S3II16"/>
<dbReference type="Gene3D" id="2.60.120.200">
    <property type="match status" value="6"/>
</dbReference>
<dbReference type="GeneID" id="106164419"/>
<reference evidence="7" key="1">
    <citation type="submission" date="2025-08" db="UniProtKB">
        <authorList>
            <consortium name="RefSeq"/>
        </authorList>
    </citation>
    <scope>IDENTIFICATION</scope>
    <source>
        <tissue evidence="7">Gonads</tissue>
    </source>
</reference>
<evidence type="ECO:0000256" key="4">
    <source>
        <dbReference type="SAM" id="SignalP"/>
    </source>
</evidence>
<dbReference type="RefSeq" id="XP_013397768.1">
    <property type="nucleotide sequence ID" value="XM_013542314.1"/>
</dbReference>
<dbReference type="SUPFAM" id="SSF49899">
    <property type="entry name" value="Concanavalin A-like lectins/glucanases"/>
    <property type="match status" value="6"/>
</dbReference>
<feature type="region of interest" description="Disordered" evidence="3">
    <location>
        <begin position="41"/>
        <end position="61"/>
    </location>
</feature>
<feature type="domain" description="MAM" evidence="5">
    <location>
        <begin position="562"/>
        <end position="720"/>
    </location>
</feature>
<dbReference type="KEGG" id="lak:106164419"/>
<dbReference type="AlphaFoldDB" id="A0A1S3II16"/>
<feature type="region of interest" description="Disordered" evidence="3">
    <location>
        <begin position="750"/>
        <end position="771"/>
    </location>
</feature>
<evidence type="ECO:0000256" key="2">
    <source>
        <dbReference type="ARBA" id="ARBA00023157"/>
    </source>
</evidence>
<name>A0A1S3II16_LINAN</name>
<feature type="compositionally biased region" description="Polar residues" evidence="3">
    <location>
        <begin position="41"/>
        <end position="57"/>
    </location>
</feature>
<evidence type="ECO:0000313" key="6">
    <source>
        <dbReference type="Proteomes" id="UP000085678"/>
    </source>
</evidence>
<protein>
    <submittedName>
        <fullName evidence="7">MAM and LDL-receptor class A domain-containing protein 1-like</fullName>
    </submittedName>
</protein>
<sequence length="943" mass="102750">MTEKLVFIVVLLAGATAQSQLDCDFEANLCQWKQEPTTDNFDWTRQKGTTSSRNTGPTRDHTTGGGFYVYIEATGVQNGYKAQLVSTTMSTTQTQCLQFWYHMYGQHVYDLNVYLKSNNALGKAIWTRRGTQGNRWIQANINLPRKSNFQVIFEGIRGSGYQGDIAIDDIKSFPGNCPSGSTIRPTGTAVPGGTTPAPVLTQCNFESGLCGWTQDTKDNFDWTRQQGATPSGTTGPSTDHTYKTGLGYYIYIETSSPRVVNDTARISTPRFQVKGRQCLEFWYHMYGQHIGTLNVYSKRGNNLGYPIWTKSADQGDAWNIARVTVNARTPFQVVFEAIRGTNYAGDIAIDDFKLSNGACATAGSCDFETDTCTWSNGASDDFDWIRRQGVTPSQGTGPSVDHTKGTAVGYYVFIEASSPRRPGDRAVFSSQSFNSHANARCLRFWFHMLGNHVGTLRVSQSVNGLDSSLWQLSGNQSNSWKQASVPIAPQKSAYKLTIEGIVGQGYQGDIALDDIQISYRTCRLQPGKATPSTATTVTVPTKATPTTPSTGSGTTTPSAATVNCNFDNGFCGWTHSTKDNFDWLRNRGATSSRNTGPTQDHTGNGYYIYIEASGKTQNKTSMIETPQVPASTTGHCLRFWYHMYGDQIGTLNVYMKNRPNLGRPLFTKSGSLGNKWIQANVTLNSRNRAFTVVFEGLIGTGFRGDIALDDVTVSTGNCQSTTPASSRSCDFEDAKICGYTQDKTGDQFDWTRASGATSSGNTGPSNDHTYGTPQGEYMYIEVSAPRKVNDIARLTSPKYKDNQAMCLQFYYHMYGQDIGTLNVYAKVNQALGGAVFSMKGDQGNKWQVGQATIPAAAARRGYQLVFEGIRGSNYRGDIAIDDISMTKGACTNPGACDFETGLCTWTNVQAGDQFDWTQGNGGTSSSGTGPTIDHTLGTAAGGI</sequence>
<dbReference type="SMART" id="SM00137">
    <property type="entry name" value="MAM"/>
    <property type="match status" value="5"/>
</dbReference>
<dbReference type="Proteomes" id="UP000085678">
    <property type="component" value="Unplaced"/>
</dbReference>
<feature type="domain" description="MAM" evidence="5">
    <location>
        <begin position="21"/>
        <end position="179"/>
    </location>
</feature>